<keyword evidence="2" id="KW-1185">Reference proteome</keyword>
<comment type="caution">
    <text evidence="1">The sequence shown here is derived from an EMBL/GenBank/DDBJ whole genome shotgun (WGS) entry which is preliminary data.</text>
</comment>
<protein>
    <submittedName>
        <fullName evidence="1">Uncharacterized protein</fullName>
    </submittedName>
</protein>
<gene>
    <name evidence="1" type="ORF">SPIL2461_LOCUS17295</name>
</gene>
<organism evidence="1 2">
    <name type="scientific">Symbiodinium pilosum</name>
    <name type="common">Dinoflagellate</name>
    <dbReference type="NCBI Taxonomy" id="2952"/>
    <lineage>
        <taxon>Eukaryota</taxon>
        <taxon>Sar</taxon>
        <taxon>Alveolata</taxon>
        <taxon>Dinophyceae</taxon>
        <taxon>Suessiales</taxon>
        <taxon>Symbiodiniaceae</taxon>
        <taxon>Symbiodinium</taxon>
    </lineage>
</organism>
<feature type="non-terminal residue" evidence="1">
    <location>
        <position position="88"/>
    </location>
</feature>
<name>A0A812VY56_SYMPI</name>
<accession>A0A812VY56</accession>
<dbReference type="AlphaFoldDB" id="A0A812VY56"/>
<evidence type="ECO:0000313" key="2">
    <source>
        <dbReference type="Proteomes" id="UP000649617"/>
    </source>
</evidence>
<dbReference type="EMBL" id="CAJNIZ010043081">
    <property type="protein sequence ID" value="CAE7649161.1"/>
    <property type="molecule type" value="Genomic_DNA"/>
</dbReference>
<dbReference type="OrthoDB" id="10390915at2759"/>
<proteinExistence type="predicted"/>
<evidence type="ECO:0000313" key="1">
    <source>
        <dbReference type="EMBL" id="CAE7649161.1"/>
    </source>
</evidence>
<dbReference type="Proteomes" id="UP000649617">
    <property type="component" value="Unassembled WGS sequence"/>
</dbReference>
<reference evidence="1" key="1">
    <citation type="submission" date="2021-02" db="EMBL/GenBank/DDBJ databases">
        <authorList>
            <person name="Dougan E. K."/>
            <person name="Rhodes N."/>
            <person name="Thang M."/>
            <person name="Chan C."/>
        </authorList>
    </citation>
    <scope>NUCLEOTIDE SEQUENCE</scope>
</reference>
<sequence length="88" mass="9458">QVKFAKLDITIPANGPAASEINVRRRTAPKLMLLPSRARSGVEVKVIPDEGDPDPNSISQAALKVLEENELDDESGLLLKITLAIGEL</sequence>